<dbReference type="Gene3D" id="3.10.100.10">
    <property type="entry name" value="Mannose-Binding Protein A, subunit A"/>
    <property type="match status" value="1"/>
</dbReference>
<dbReference type="GeneTree" id="ENSGT01000000216736"/>
<dbReference type="SMART" id="SM00034">
    <property type="entry name" value="CLECT"/>
    <property type="match status" value="1"/>
</dbReference>
<dbReference type="Bgee" id="ENSPREG00000002522">
    <property type="expression patterns" value="Expressed in caudal fin and 1 other cell type or tissue"/>
</dbReference>
<protein>
    <recommendedName>
        <fullName evidence="2">C-type lectin domain-containing protein</fullName>
    </recommendedName>
</protein>
<proteinExistence type="predicted"/>
<dbReference type="PROSITE" id="PS50041">
    <property type="entry name" value="C_TYPE_LECTIN_2"/>
    <property type="match status" value="1"/>
</dbReference>
<dbReference type="InterPro" id="IPR001304">
    <property type="entry name" value="C-type_lectin-like"/>
</dbReference>
<dbReference type="AlphaFoldDB" id="A0A3P9N1V4"/>
<reference evidence="4" key="1">
    <citation type="submission" date="2013-11" db="EMBL/GenBank/DDBJ databases">
        <title>The genomic landscape of the Guanapo guppy.</title>
        <authorList>
            <person name="Kuenstner A."/>
            <person name="Dreyer C."/>
        </authorList>
    </citation>
    <scope>NUCLEOTIDE SEQUENCE</scope>
    <source>
        <strain evidence="4">Guanapo</strain>
    </source>
</reference>
<keyword evidence="4" id="KW-1185">Reference proteome</keyword>
<evidence type="ECO:0000313" key="3">
    <source>
        <dbReference type="Ensembl" id="ENSPREP00000003488.1"/>
    </source>
</evidence>
<dbReference type="CDD" id="cd00037">
    <property type="entry name" value="CLECT"/>
    <property type="match status" value="1"/>
</dbReference>
<evidence type="ECO:0000313" key="4">
    <source>
        <dbReference type="Proteomes" id="UP000242638"/>
    </source>
</evidence>
<keyword evidence="1" id="KW-0732">Signal</keyword>
<feature type="signal peptide" evidence="1">
    <location>
        <begin position="1"/>
        <end position="22"/>
    </location>
</feature>
<accession>A0A3P9N1V4</accession>
<dbReference type="OMA" id="DVIREYY"/>
<dbReference type="PANTHER" id="PTHR45784">
    <property type="entry name" value="C-TYPE LECTIN DOMAIN FAMILY 20 MEMBER A-RELATED"/>
    <property type="match status" value="1"/>
</dbReference>
<dbReference type="SUPFAM" id="SSF56436">
    <property type="entry name" value="C-type lectin-like"/>
    <property type="match status" value="1"/>
</dbReference>
<dbReference type="PANTHER" id="PTHR45784:SF3">
    <property type="entry name" value="C-TYPE LECTIN DOMAIN FAMILY 4 MEMBER K-LIKE-RELATED"/>
    <property type="match status" value="1"/>
</dbReference>
<dbReference type="Ensembl" id="ENSPRET00000003543.1">
    <property type="protein sequence ID" value="ENSPREP00000003488.1"/>
    <property type="gene ID" value="ENSPREG00000002522.1"/>
</dbReference>
<evidence type="ECO:0000259" key="2">
    <source>
        <dbReference type="PROSITE" id="PS50041"/>
    </source>
</evidence>
<reference evidence="3" key="3">
    <citation type="submission" date="2025-09" db="UniProtKB">
        <authorList>
            <consortium name="Ensembl"/>
        </authorList>
    </citation>
    <scope>IDENTIFICATION</scope>
    <source>
        <strain evidence="3">Guanapo</strain>
    </source>
</reference>
<sequence length="156" mass="17306">MLYLTLLLAYLLSSYPWPGTSGSGSTGSGCAGVCPPGTPCYPCRCFQLTPEKMKYDDARRYCRNMNTDVATVYNLAEVNIMLSLVLSTGSNIWIGLELGNLWIWHWTGSDQGTSFLNWDIGEPHNNKQEACAVMNQNGMWLENDCGTLESFVCQGR</sequence>
<dbReference type="InterPro" id="IPR016187">
    <property type="entry name" value="CTDL_fold"/>
</dbReference>
<organism evidence="3 4">
    <name type="scientific">Poecilia reticulata</name>
    <name type="common">Guppy</name>
    <name type="synonym">Acanthophacelus reticulatus</name>
    <dbReference type="NCBI Taxonomy" id="8081"/>
    <lineage>
        <taxon>Eukaryota</taxon>
        <taxon>Metazoa</taxon>
        <taxon>Chordata</taxon>
        <taxon>Craniata</taxon>
        <taxon>Vertebrata</taxon>
        <taxon>Euteleostomi</taxon>
        <taxon>Actinopterygii</taxon>
        <taxon>Neopterygii</taxon>
        <taxon>Teleostei</taxon>
        <taxon>Neoteleostei</taxon>
        <taxon>Acanthomorphata</taxon>
        <taxon>Ovalentaria</taxon>
        <taxon>Atherinomorphae</taxon>
        <taxon>Cyprinodontiformes</taxon>
        <taxon>Poeciliidae</taxon>
        <taxon>Poeciliinae</taxon>
        <taxon>Poecilia</taxon>
    </lineage>
</organism>
<dbReference type="Pfam" id="PF00059">
    <property type="entry name" value="Lectin_C"/>
    <property type="match status" value="1"/>
</dbReference>
<name>A0A3P9N1V4_POERE</name>
<dbReference type="Proteomes" id="UP000242638">
    <property type="component" value="Unassembled WGS sequence"/>
</dbReference>
<reference evidence="3" key="2">
    <citation type="submission" date="2025-08" db="UniProtKB">
        <authorList>
            <consortium name="Ensembl"/>
        </authorList>
    </citation>
    <scope>IDENTIFICATION</scope>
    <source>
        <strain evidence="3">Guanapo</strain>
    </source>
</reference>
<feature type="domain" description="C-type lectin" evidence="2">
    <location>
        <begin position="41"/>
        <end position="154"/>
    </location>
</feature>
<feature type="chain" id="PRO_5018228025" description="C-type lectin domain-containing protein" evidence="1">
    <location>
        <begin position="23"/>
        <end position="156"/>
    </location>
</feature>
<dbReference type="InterPro" id="IPR016186">
    <property type="entry name" value="C-type_lectin-like/link_sf"/>
</dbReference>
<evidence type="ECO:0000256" key="1">
    <source>
        <dbReference type="SAM" id="SignalP"/>
    </source>
</evidence>